<sequence>NGDRLLRVSGRLDRVAKAVAVAAEVLLDHHRSRNRHRLGRRPNPDEDGLVTLFFLVHRDMRLGDEGRRVDLEEVSYARLGLVDLPGRTDDQGLWAMGEVDALHRLAFALGDLEAKELTYPPQEPYVPFEPRGNDARPPCPLFAGPYAHLAPWYDSPGEVLEKKGPLSAAIFSHATSTASSAASSISSAASSSSSSSSTPASTASPQVPAIAMQGGEGTALSAPMEPSRIHRKIEFDSDWRDEVDGWLRDRRAKTSSSDVAVVIRDDFVHFSGSEDAVVEWVQSLEDMLDDPIQMTLDNASWEGGADGFKEGRRVGYGFIE</sequence>
<gene>
    <name evidence="1" type="ORF">BJ684DRAFT_21947</name>
</gene>
<evidence type="ECO:0000313" key="1">
    <source>
        <dbReference type="EMBL" id="RKP11479.1"/>
    </source>
</evidence>
<dbReference type="OrthoDB" id="1937934at2759"/>
<accession>A0A4V1IXL5</accession>
<dbReference type="Proteomes" id="UP000267251">
    <property type="component" value="Unassembled WGS sequence"/>
</dbReference>
<feature type="non-terminal residue" evidence="1">
    <location>
        <position position="1"/>
    </location>
</feature>
<proteinExistence type="predicted"/>
<protein>
    <submittedName>
        <fullName evidence="1">Uncharacterized protein</fullName>
    </submittedName>
</protein>
<reference evidence="2" key="1">
    <citation type="journal article" date="2018" name="Nat. Microbiol.">
        <title>Leveraging single-cell genomics to expand the fungal tree of life.</title>
        <authorList>
            <person name="Ahrendt S.R."/>
            <person name="Quandt C.A."/>
            <person name="Ciobanu D."/>
            <person name="Clum A."/>
            <person name="Salamov A."/>
            <person name="Andreopoulos B."/>
            <person name="Cheng J.F."/>
            <person name="Woyke T."/>
            <person name="Pelin A."/>
            <person name="Henrissat B."/>
            <person name="Reynolds N.K."/>
            <person name="Benny G.L."/>
            <person name="Smith M.E."/>
            <person name="James T.Y."/>
            <person name="Grigoriev I.V."/>
        </authorList>
    </citation>
    <scope>NUCLEOTIDE SEQUENCE [LARGE SCALE GENOMIC DNA]</scope>
</reference>
<evidence type="ECO:0000313" key="2">
    <source>
        <dbReference type="Proteomes" id="UP000267251"/>
    </source>
</evidence>
<organism evidence="1 2">
    <name type="scientific">Piptocephalis cylindrospora</name>
    <dbReference type="NCBI Taxonomy" id="1907219"/>
    <lineage>
        <taxon>Eukaryota</taxon>
        <taxon>Fungi</taxon>
        <taxon>Fungi incertae sedis</taxon>
        <taxon>Zoopagomycota</taxon>
        <taxon>Zoopagomycotina</taxon>
        <taxon>Zoopagomycetes</taxon>
        <taxon>Zoopagales</taxon>
        <taxon>Piptocephalidaceae</taxon>
        <taxon>Piptocephalis</taxon>
    </lineage>
</organism>
<keyword evidence="2" id="KW-1185">Reference proteome</keyword>
<name>A0A4V1IXL5_9FUNG</name>
<dbReference type="EMBL" id="KZ988876">
    <property type="protein sequence ID" value="RKP11479.1"/>
    <property type="molecule type" value="Genomic_DNA"/>
</dbReference>
<dbReference type="AlphaFoldDB" id="A0A4V1IXL5"/>